<evidence type="ECO:0000313" key="1">
    <source>
        <dbReference type="EMBL" id="CDY16467.1"/>
    </source>
</evidence>
<gene>
    <name evidence="1" type="primary">BnaA08g03000D</name>
    <name evidence="1" type="ORF">GSBRNA2T00091034001</name>
</gene>
<dbReference type="STRING" id="3708.A0A078FUF0"/>
<organism evidence="1 2">
    <name type="scientific">Brassica napus</name>
    <name type="common">Rape</name>
    <dbReference type="NCBI Taxonomy" id="3708"/>
    <lineage>
        <taxon>Eukaryota</taxon>
        <taxon>Viridiplantae</taxon>
        <taxon>Streptophyta</taxon>
        <taxon>Embryophyta</taxon>
        <taxon>Tracheophyta</taxon>
        <taxon>Spermatophyta</taxon>
        <taxon>Magnoliopsida</taxon>
        <taxon>eudicotyledons</taxon>
        <taxon>Gunneridae</taxon>
        <taxon>Pentapetalae</taxon>
        <taxon>rosids</taxon>
        <taxon>malvids</taxon>
        <taxon>Brassicales</taxon>
        <taxon>Brassicaceae</taxon>
        <taxon>Brassiceae</taxon>
        <taxon>Brassica</taxon>
    </lineage>
</organism>
<proteinExistence type="predicted"/>
<name>A0A078FUF0_BRANA</name>
<accession>A0A078FUF0</accession>
<dbReference type="Gramene" id="CDY16467">
    <property type="protein sequence ID" value="CDY16467"/>
    <property type="gene ID" value="GSBRNA2T00091034001"/>
</dbReference>
<dbReference type="PaxDb" id="3708-A0A078FUF0"/>
<dbReference type="AlphaFoldDB" id="A0A078FUF0"/>
<dbReference type="Proteomes" id="UP000028999">
    <property type="component" value="Unassembled WGS sequence"/>
</dbReference>
<evidence type="ECO:0000313" key="2">
    <source>
        <dbReference type="Proteomes" id="UP000028999"/>
    </source>
</evidence>
<keyword evidence="2" id="KW-1185">Reference proteome</keyword>
<reference evidence="1 2" key="1">
    <citation type="journal article" date="2014" name="Science">
        <title>Plant genetics. Early allopolyploid evolution in the post-Neolithic Brassica napus oilseed genome.</title>
        <authorList>
            <person name="Chalhoub B."/>
            <person name="Denoeud F."/>
            <person name="Liu S."/>
            <person name="Parkin I.A."/>
            <person name="Tang H."/>
            <person name="Wang X."/>
            <person name="Chiquet J."/>
            <person name="Belcram H."/>
            <person name="Tong C."/>
            <person name="Samans B."/>
            <person name="Correa M."/>
            <person name="Da Silva C."/>
            <person name="Just J."/>
            <person name="Falentin C."/>
            <person name="Koh C.S."/>
            <person name="Le Clainche I."/>
            <person name="Bernard M."/>
            <person name="Bento P."/>
            <person name="Noel B."/>
            <person name="Labadie K."/>
            <person name="Alberti A."/>
            <person name="Charles M."/>
            <person name="Arnaud D."/>
            <person name="Guo H."/>
            <person name="Daviaud C."/>
            <person name="Alamery S."/>
            <person name="Jabbari K."/>
            <person name="Zhao M."/>
            <person name="Edger P.P."/>
            <person name="Chelaifa H."/>
            <person name="Tack D."/>
            <person name="Lassalle G."/>
            <person name="Mestiri I."/>
            <person name="Schnel N."/>
            <person name="Le Paslier M.C."/>
            <person name="Fan G."/>
            <person name="Renault V."/>
            <person name="Bayer P.E."/>
            <person name="Golicz A.A."/>
            <person name="Manoli S."/>
            <person name="Lee T.H."/>
            <person name="Thi V.H."/>
            <person name="Chalabi S."/>
            <person name="Hu Q."/>
            <person name="Fan C."/>
            <person name="Tollenaere R."/>
            <person name="Lu Y."/>
            <person name="Battail C."/>
            <person name="Shen J."/>
            <person name="Sidebottom C.H."/>
            <person name="Wang X."/>
            <person name="Canaguier A."/>
            <person name="Chauveau A."/>
            <person name="Berard A."/>
            <person name="Deniot G."/>
            <person name="Guan M."/>
            <person name="Liu Z."/>
            <person name="Sun F."/>
            <person name="Lim Y.P."/>
            <person name="Lyons E."/>
            <person name="Town C.D."/>
            <person name="Bancroft I."/>
            <person name="Wang X."/>
            <person name="Meng J."/>
            <person name="Ma J."/>
            <person name="Pires J.C."/>
            <person name="King G.J."/>
            <person name="Brunel D."/>
            <person name="Delourme R."/>
            <person name="Renard M."/>
            <person name="Aury J.M."/>
            <person name="Adams K.L."/>
            <person name="Batley J."/>
            <person name="Snowdon R.J."/>
            <person name="Tost J."/>
            <person name="Edwards D."/>
            <person name="Zhou Y."/>
            <person name="Hua W."/>
            <person name="Sharpe A.G."/>
            <person name="Paterson A.H."/>
            <person name="Guan C."/>
            <person name="Wincker P."/>
        </authorList>
    </citation>
    <scope>NUCLEOTIDE SEQUENCE [LARGE SCALE GENOMIC DNA]</scope>
    <source>
        <strain evidence="2">cv. Darmor-bzh</strain>
    </source>
</reference>
<dbReference type="EMBL" id="LK032064">
    <property type="protein sequence ID" value="CDY16467.1"/>
    <property type="molecule type" value="Genomic_DNA"/>
</dbReference>
<protein>
    <submittedName>
        <fullName evidence="1">BnaA08g03000D protein</fullName>
    </submittedName>
</protein>
<sequence length="211" mass="24631">MDYCIKFGVARFVHESLQLHEQNIGQMDCGKNGHFNLLSEWLAVHDQPRYGSQVGGKTGSGSSGSKRFHESDASDSNYCLIFLCFNMGNVSLCKSKGNKLIFSHNQKHKFNLTKKSMDPSEFPFDIEAYKKQSEIKERYIVNQFRERIKNIEEEHASRSKRKYFKRDHVAVNQRMINDWNNIKCIYKMKKYLVHELFCGSVLLTKQHHDAL</sequence>